<keyword evidence="3" id="KW-1185">Reference proteome</keyword>
<feature type="transmembrane region" description="Helical" evidence="1">
    <location>
        <begin position="135"/>
        <end position="156"/>
    </location>
</feature>
<keyword evidence="1" id="KW-0472">Membrane</keyword>
<proteinExistence type="predicted"/>
<dbReference type="RefSeq" id="WP_263061076.1">
    <property type="nucleotide sequence ID" value="NZ_JAOUSE010000006.1"/>
</dbReference>
<accession>A0ABT2WFI1</accession>
<dbReference type="Proteomes" id="UP001208656">
    <property type="component" value="Unassembled WGS sequence"/>
</dbReference>
<evidence type="ECO:0000256" key="1">
    <source>
        <dbReference type="SAM" id="Phobius"/>
    </source>
</evidence>
<keyword evidence="1" id="KW-0812">Transmembrane</keyword>
<keyword evidence="1" id="KW-1133">Transmembrane helix</keyword>
<evidence type="ECO:0000313" key="2">
    <source>
        <dbReference type="EMBL" id="MCU9593564.1"/>
    </source>
</evidence>
<dbReference type="EMBL" id="JAOUSE010000006">
    <property type="protein sequence ID" value="MCU9593564.1"/>
    <property type="molecule type" value="Genomic_DNA"/>
</dbReference>
<organism evidence="2 3">
    <name type="scientific">Pallidibacillus thermolactis</name>
    <dbReference type="NCBI Taxonomy" id="251051"/>
    <lineage>
        <taxon>Bacteria</taxon>
        <taxon>Bacillati</taxon>
        <taxon>Bacillota</taxon>
        <taxon>Bacilli</taxon>
        <taxon>Bacillales</taxon>
        <taxon>Bacillaceae</taxon>
        <taxon>Pallidibacillus</taxon>
    </lineage>
</organism>
<feature type="transmembrane region" description="Helical" evidence="1">
    <location>
        <begin position="96"/>
        <end position="115"/>
    </location>
</feature>
<sequence>MKEVKGLKIGNVHLEYLENDDDVYFYNPANQRMVHGNRETLTFLKNYHQTNEKVKEVDHFLYGKKKLNPLHLKILQFEMKSQWMDKLVSISQQKQFKYFFITIILIFFVMIPFVFEKAYLYYVTGAYQFKWYHLLYIFLAQILIVQLHEFGHYLTYRKYVRTKTARFGVMIRYFFIPLFYTNVNYMRTLQKKQRIRILLSGVITQLFTGGILSVAYILTENNLILYLYMVNILIIVLNIIPFLRMDGYWLINLFIDSDDYMNSFTQFIFKRKQIQFLELLFAIVNIVLILFVIIIGTVFAYSEMKEIGNWIRNMF</sequence>
<feature type="transmembrane region" description="Helical" evidence="1">
    <location>
        <begin position="197"/>
        <end position="218"/>
    </location>
</feature>
<comment type="caution">
    <text evidence="2">The sequence shown here is derived from an EMBL/GenBank/DDBJ whole genome shotgun (WGS) entry which is preliminary data.</text>
</comment>
<evidence type="ECO:0000313" key="3">
    <source>
        <dbReference type="Proteomes" id="UP001208656"/>
    </source>
</evidence>
<gene>
    <name evidence="2" type="ORF">OEV82_03720</name>
</gene>
<reference evidence="2 3" key="1">
    <citation type="submission" date="2022-10" db="EMBL/GenBank/DDBJ databases">
        <title>Description of Fervidibacillus gen. nov. in the family Fervidibacillaceae fam. nov. with two species, Fervidibacillus albus sp. nov., and Fervidibacillus halotolerans sp. nov., isolated from tidal flat sediments.</title>
        <authorList>
            <person name="Kwon K.K."/>
            <person name="Yang S.-H."/>
        </authorList>
    </citation>
    <scope>NUCLEOTIDE SEQUENCE [LARGE SCALE GENOMIC DNA]</scope>
    <source>
        <strain evidence="2 3">DSM 23332</strain>
    </source>
</reference>
<feature type="transmembrane region" description="Helical" evidence="1">
    <location>
        <begin position="279"/>
        <end position="301"/>
    </location>
</feature>
<protein>
    <submittedName>
        <fullName evidence="2">Peptidase M50</fullName>
    </submittedName>
</protein>
<name>A0ABT2WFI1_9BACI</name>
<feature type="transmembrane region" description="Helical" evidence="1">
    <location>
        <begin position="224"/>
        <end position="243"/>
    </location>
</feature>